<dbReference type="OrthoDB" id="3590765at2759"/>
<sequence>MYNCDTILLQTWDTSTREAPMRLLPNRGRDDSRAEIAEQARRIGKTLVQYTCSNTRVVSNPDLYIAVHGKAIGSRR</sequence>
<evidence type="ECO:0000313" key="1">
    <source>
        <dbReference type="EMBL" id="OJI95795.1"/>
    </source>
</evidence>
<dbReference type="EMBL" id="KV878125">
    <property type="protein sequence ID" value="OJI95795.1"/>
    <property type="molecule type" value="Genomic_DNA"/>
</dbReference>
<proteinExistence type="predicted"/>
<dbReference type="AlphaFoldDB" id="A0A1L9P2P2"/>
<dbReference type="RefSeq" id="XP_040661558.1">
    <property type="nucleotide sequence ID" value="XM_040810925.1"/>
</dbReference>
<keyword evidence="2" id="KW-1185">Reference proteome</keyword>
<evidence type="ECO:0000313" key="2">
    <source>
        <dbReference type="Proteomes" id="UP000184073"/>
    </source>
</evidence>
<gene>
    <name evidence="1" type="ORF">ASPVEDRAFT_35117</name>
</gene>
<dbReference type="Proteomes" id="UP000184073">
    <property type="component" value="Unassembled WGS sequence"/>
</dbReference>
<protein>
    <submittedName>
        <fullName evidence="1">Uncharacterized protein</fullName>
    </submittedName>
</protein>
<organism evidence="1 2">
    <name type="scientific">Aspergillus versicolor CBS 583.65</name>
    <dbReference type="NCBI Taxonomy" id="1036611"/>
    <lineage>
        <taxon>Eukaryota</taxon>
        <taxon>Fungi</taxon>
        <taxon>Dikarya</taxon>
        <taxon>Ascomycota</taxon>
        <taxon>Pezizomycotina</taxon>
        <taxon>Eurotiomycetes</taxon>
        <taxon>Eurotiomycetidae</taxon>
        <taxon>Eurotiales</taxon>
        <taxon>Aspergillaceae</taxon>
        <taxon>Aspergillus</taxon>
        <taxon>Aspergillus subgen. Nidulantes</taxon>
    </lineage>
</organism>
<dbReference type="VEuPathDB" id="FungiDB:ASPVEDRAFT_35117"/>
<accession>A0A1L9P2P2</accession>
<reference evidence="2" key="1">
    <citation type="journal article" date="2017" name="Genome Biol.">
        <title>Comparative genomics reveals high biological diversity and specific adaptations in the industrially and medically important fungal genus Aspergillus.</title>
        <authorList>
            <person name="de Vries R.P."/>
            <person name="Riley R."/>
            <person name="Wiebenga A."/>
            <person name="Aguilar-Osorio G."/>
            <person name="Amillis S."/>
            <person name="Uchima C.A."/>
            <person name="Anderluh G."/>
            <person name="Asadollahi M."/>
            <person name="Askin M."/>
            <person name="Barry K."/>
            <person name="Battaglia E."/>
            <person name="Bayram O."/>
            <person name="Benocci T."/>
            <person name="Braus-Stromeyer S.A."/>
            <person name="Caldana C."/>
            <person name="Canovas D."/>
            <person name="Cerqueira G.C."/>
            <person name="Chen F."/>
            <person name="Chen W."/>
            <person name="Choi C."/>
            <person name="Clum A."/>
            <person name="Dos Santos R.A."/>
            <person name="Damasio A.R."/>
            <person name="Diallinas G."/>
            <person name="Emri T."/>
            <person name="Fekete E."/>
            <person name="Flipphi M."/>
            <person name="Freyberg S."/>
            <person name="Gallo A."/>
            <person name="Gournas C."/>
            <person name="Habgood R."/>
            <person name="Hainaut M."/>
            <person name="Harispe M.L."/>
            <person name="Henrissat B."/>
            <person name="Hilden K.S."/>
            <person name="Hope R."/>
            <person name="Hossain A."/>
            <person name="Karabika E."/>
            <person name="Karaffa L."/>
            <person name="Karanyi Z."/>
            <person name="Krasevec N."/>
            <person name="Kuo A."/>
            <person name="Kusch H."/>
            <person name="LaButti K."/>
            <person name="Lagendijk E.L."/>
            <person name="Lapidus A."/>
            <person name="Levasseur A."/>
            <person name="Lindquist E."/>
            <person name="Lipzen A."/>
            <person name="Logrieco A.F."/>
            <person name="MacCabe A."/>
            <person name="Maekelae M.R."/>
            <person name="Malavazi I."/>
            <person name="Melin P."/>
            <person name="Meyer V."/>
            <person name="Mielnichuk N."/>
            <person name="Miskei M."/>
            <person name="Molnar A.P."/>
            <person name="Mule G."/>
            <person name="Ngan C.Y."/>
            <person name="Orejas M."/>
            <person name="Orosz E."/>
            <person name="Ouedraogo J.P."/>
            <person name="Overkamp K.M."/>
            <person name="Park H.-S."/>
            <person name="Perrone G."/>
            <person name="Piumi F."/>
            <person name="Punt P.J."/>
            <person name="Ram A.F."/>
            <person name="Ramon A."/>
            <person name="Rauscher S."/>
            <person name="Record E."/>
            <person name="Riano-Pachon D.M."/>
            <person name="Robert V."/>
            <person name="Roehrig J."/>
            <person name="Ruller R."/>
            <person name="Salamov A."/>
            <person name="Salih N.S."/>
            <person name="Samson R.A."/>
            <person name="Sandor E."/>
            <person name="Sanguinetti M."/>
            <person name="Schuetze T."/>
            <person name="Sepcic K."/>
            <person name="Shelest E."/>
            <person name="Sherlock G."/>
            <person name="Sophianopoulou V."/>
            <person name="Squina F.M."/>
            <person name="Sun H."/>
            <person name="Susca A."/>
            <person name="Todd R.B."/>
            <person name="Tsang A."/>
            <person name="Unkles S.E."/>
            <person name="van de Wiele N."/>
            <person name="van Rossen-Uffink D."/>
            <person name="Oliveira J.V."/>
            <person name="Vesth T.C."/>
            <person name="Visser J."/>
            <person name="Yu J.-H."/>
            <person name="Zhou M."/>
            <person name="Andersen M.R."/>
            <person name="Archer D.B."/>
            <person name="Baker S.E."/>
            <person name="Benoit I."/>
            <person name="Brakhage A.A."/>
            <person name="Braus G.H."/>
            <person name="Fischer R."/>
            <person name="Frisvad J.C."/>
            <person name="Goldman G.H."/>
            <person name="Houbraken J."/>
            <person name="Oakley B."/>
            <person name="Pocsi I."/>
            <person name="Scazzocchio C."/>
            <person name="Seiboth B."/>
            <person name="vanKuyk P.A."/>
            <person name="Wortman J."/>
            <person name="Dyer P.S."/>
            <person name="Grigoriev I.V."/>
        </authorList>
    </citation>
    <scope>NUCLEOTIDE SEQUENCE [LARGE SCALE GENOMIC DNA]</scope>
    <source>
        <strain evidence="2">CBS 583.65</strain>
    </source>
</reference>
<name>A0A1L9P2P2_ASPVE</name>
<dbReference type="GeneID" id="63726436"/>